<dbReference type="KEGG" id="tes:BW730_08175"/>
<organism evidence="2 3">
    <name type="scientific">Tessaracoccus aquimaris</name>
    <dbReference type="NCBI Taxonomy" id="1332264"/>
    <lineage>
        <taxon>Bacteria</taxon>
        <taxon>Bacillati</taxon>
        <taxon>Actinomycetota</taxon>
        <taxon>Actinomycetes</taxon>
        <taxon>Propionibacteriales</taxon>
        <taxon>Propionibacteriaceae</taxon>
        <taxon>Tessaracoccus</taxon>
    </lineage>
</organism>
<evidence type="ECO:0000313" key="2">
    <source>
        <dbReference type="EMBL" id="AQP47473.1"/>
    </source>
</evidence>
<sequence>MASILGALNQLGEDLTEDLSPKVLAAQAAKGLKAKAPAAIEWLPVDSIPAVKWADGTPVDPDIIVWWLRLATKLKDPLGAGLLPIYVSLLDDDSQERLGEFVLRAWIAEDTATASEEEARAHAAALAPGRHAQYQGYAKRSPKNDYYRQLAAKTEAQHFEDLRREKLGEYLGSASASKGILALTVGAPGHVTYQATTSYFKTHTARRAQIEALVTAASGNDDPAAIQLVLQVARRFKQRTVQEKATELIEAIAERRGWTADELADRTIPSAGFDDDGLLHLDYGPREFIGRLGRSAKGLWQIELSAADGKPIKALPAIAKSDDEEVAKESKKQLTTSKKEIKQLVDLQTARLFEAMCIQRGWPADQWRELIAEHPILRQVITGLVWQAGDGEEPADADALFRLTPEGELIGIDDDTFDLPDGATVRLAHSATVTAEAAEAWRTHLDDYDAQPIFDQFDTAVAQVAPDATVVNTRYGWLSDSFAIRGRATRRGYVRGQAEDGGWFSRYYRDYPSVGLRAVIEFTGSFVPEELIPAAVQTLYFESLKRGRTMPLSDVPPILLAESIKDYEFTGDAGQFDPDWESKSQY</sequence>
<dbReference type="Proteomes" id="UP000188145">
    <property type="component" value="Chromosome"/>
</dbReference>
<dbReference type="RefSeq" id="WP_418082048.1">
    <property type="nucleotide sequence ID" value="NZ_CP019606.1"/>
</dbReference>
<dbReference type="InterPro" id="IPR025406">
    <property type="entry name" value="DUF4132"/>
</dbReference>
<dbReference type="EMBL" id="CP019606">
    <property type="protein sequence ID" value="AQP47473.1"/>
    <property type="molecule type" value="Genomic_DNA"/>
</dbReference>
<protein>
    <recommendedName>
        <fullName evidence="1">DUF4132 domain-containing protein</fullName>
    </recommendedName>
</protein>
<dbReference type="Pfam" id="PF13569">
    <property type="entry name" value="DUF4132"/>
    <property type="match status" value="1"/>
</dbReference>
<proteinExistence type="predicted"/>
<evidence type="ECO:0000313" key="3">
    <source>
        <dbReference type="Proteomes" id="UP000188145"/>
    </source>
</evidence>
<name>A0A1Q2CMY5_9ACTN</name>
<evidence type="ECO:0000259" key="1">
    <source>
        <dbReference type="Pfam" id="PF13569"/>
    </source>
</evidence>
<reference evidence="3" key="1">
    <citation type="submission" date="2017-02" db="EMBL/GenBank/DDBJ databases">
        <title>Tessaracoccus aquaemaris sp. nov., isolated from the intestine of a Korean rockfish, Sebastes schlegelii, in a marine aquaculture pond.</title>
        <authorList>
            <person name="Tak E.J."/>
            <person name="Bae J.-W."/>
        </authorList>
    </citation>
    <scope>NUCLEOTIDE SEQUENCE [LARGE SCALE GENOMIC DNA]</scope>
    <source>
        <strain evidence="3">NSG39</strain>
    </source>
</reference>
<feature type="domain" description="DUF4132" evidence="1">
    <location>
        <begin position="309"/>
        <end position="471"/>
    </location>
</feature>
<keyword evidence="3" id="KW-1185">Reference proteome</keyword>
<accession>A0A1Q2CMY5</accession>
<dbReference type="STRING" id="1332264.BW730_08175"/>
<dbReference type="AlphaFoldDB" id="A0A1Q2CMY5"/>
<gene>
    <name evidence="2" type="ORF">BW730_08175</name>
</gene>